<comment type="caution">
    <text evidence="3">The sequence shown here is derived from an EMBL/GenBank/DDBJ whole genome shotgun (WGS) entry which is preliminary data.</text>
</comment>
<feature type="compositionally biased region" description="Basic and acidic residues" evidence="2">
    <location>
        <begin position="302"/>
        <end position="312"/>
    </location>
</feature>
<gene>
    <name evidence="3" type="ORF">RchiOBHm_Chr2g0092811</name>
</gene>
<dbReference type="GO" id="GO:0004046">
    <property type="term" value="F:aminoacylase activity"/>
    <property type="evidence" value="ECO:0007669"/>
    <property type="project" value="UniProtKB-EC"/>
</dbReference>
<evidence type="ECO:0000313" key="4">
    <source>
        <dbReference type="Proteomes" id="UP000238479"/>
    </source>
</evidence>
<dbReference type="STRING" id="74649.A0A2P6RK26"/>
<comment type="similarity">
    <text evidence="1">Belongs to the IST1 family.</text>
</comment>
<evidence type="ECO:0000313" key="3">
    <source>
        <dbReference type="EMBL" id="PRQ46789.1"/>
    </source>
</evidence>
<accession>A0A2P6RK26</accession>
<feature type="compositionally biased region" description="Polar residues" evidence="2">
    <location>
        <begin position="276"/>
        <end position="301"/>
    </location>
</feature>
<dbReference type="Gramene" id="PRQ46789">
    <property type="protein sequence ID" value="PRQ46789"/>
    <property type="gene ID" value="RchiOBHm_Chr2g0092811"/>
</dbReference>
<dbReference type="Gene3D" id="1.10.150.900">
    <property type="match status" value="1"/>
</dbReference>
<dbReference type="InterPro" id="IPR052083">
    <property type="entry name" value="Aminoacylase-1_M20A"/>
</dbReference>
<protein>
    <submittedName>
        <fullName evidence="3">Putative N-acyl-aliphatic-L-amino acid amidohydrolase</fullName>
        <ecNumber evidence="3">3.5.1.14</ecNumber>
    </submittedName>
</protein>
<dbReference type="InterPro" id="IPR005061">
    <property type="entry name" value="Ist1"/>
</dbReference>
<dbReference type="PANTHER" id="PTHR45892:SF1">
    <property type="entry name" value="AMINOACYLASE-1"/>
    <property type="match status" value="1"/>
</dbReference>
<feature type="compositionally biased region" description="Polar residues" evidence="2">
    <location>
        <begin position="259"/>
        <end position="268"/>
    </location>
</feature>
<dbReference type="InterPro" id="IPR042277">
    <property type="entry name" value="IST1-like"/>
</dbReference>
<feature type="region of interest" description="Disordered" evidence="2">
    <location>
        <begin position="217"/>
        <end position="334"/>
    </location>
</feature>
<dbReference type="Gene3D" id="1.20.1260.60">
    <property type="entry name" value="Vacuolar protein sorting-associated protein Ist1"/>
    <property type="match status" value="1"/>
</dbReference>
<dbReference type="AlphaFoldDB" id="A0A2P6RK26"/>
<feature type="compositionally biased region" description="Pro residues" evidence="2">
    <location>
        <begin position="234"/>
        <end position="243"/>
    </location>
</feature>
<dbReference type="GO" id="GO:0015031">
    <property type="term" value="P:protein transport"/>
    <property type="evidence" value="ECO:0007669"/>
    <property type="project" value="InterPro"/>
</dbReference>
<dbReference type="Pfam" id="PF03398">
    <property type="entry name" value="Ist1"/>
    <property type="match status" value="1"/>
</dbReference>
<dbReference type="Proteomes" id="UP000238479">
    <property type="component" value="Chromosome 2"/>
</dbReference>
<feature type="compositionally biased region" description="Polar residues" evidence="2">
    <location>
        <begin position="217"/>
        <end position="226"/>
    </location>
</feature>
<dbReference type="EMBL" id="PDCK01000040">
    <property type="protein sequence ID" value="PRQ46789.1"/>
    <property type="molecule type" value="Genomic_DNA"/>
</dbReference>
<dbReference type="SUPFAM" id="SSF53187">
    <property type="entry name" value="Zn-dependent exopeptidases"/>
    <property type="match status" value="1"/>
</dbReference>
<sequence>MAFAPDPGYQALSKGLDIIQQPSEAEAGHQESLEKRIAEEWMPSSRNMTYMLAQFKQKVSMLDNSGKPVLASTDSSNPWCALLEEVVSKAYGTLGKPEICPASTDAHYFQLQGLPAIGFSPMANTHFLLHDHNEVVAVGRFQNGGAFNVIPDSAEQRVEEVEHVVREEKLREAYELIEIYCELIAARLPMFESQKNCLIDLEEAVSSVIFARGPTNVQVPPNSSMANKAHVEAPPGPLPPDKPPNAEVPRRNYEFQDGPVNSNEQIARSSPRLEDSASTNVSANKATTSTTFHPETISSGSDRMEMHGDDNSSGRQNWNMQFKGTASAAQAAAE</sequence>
<evidence type="ECO:0000256" key="2">
    <source>
        <dbReference type="SAM" id="MobiDB-lite"/>
    </source>
</evidence>
<organism evidence="3 4">
    <name type="scientific">Rosa chinensis</name>
    <name type="common">China rose</name>
    <dbReference type="NCBI Taxonomy" id="74649"/>
    <lineage>
        <taxon>Eukaryota</taxon>
        <taxon>Viridiplantae</taxon>
        <taxon>Streptophyta</taxon>
        <taxon>Embryophyta</taxon>
        <taxon>Tracheophyta</taxon>
        <taxon>Spermatophyta</taxon>
        <taxon>Magnoliopsida</taxon>
        <taxon>eudicotyledons</taxon>
        <taxon>Gunneridae</taxon>
        <taxon>Pentapetalae</taxon>
        <taxon>rosids</taxon>
        <taxon>fabids</taxon>
        <taxon>Rosales</taxon>
        <taxon>Rosaceae</taxon>
        <taxon>Rosoideae</taxon>
        <taxon>Rosoideae incertae sedis</taxon>
        <taxon>Rosa</taxon>
    </lineage>
</organism>
<dbReference type="PANTHER" id="PTHR45892">
    <property type="entry name" value="AMINOACYLASE-1"/>
    <property type="match status" value="1"/>
</dbReference>
<dbReference type="EC" id="3.5.1.14" evidence="3"/>
<name>A0A2P6RK26_ROSCH</name>
<feature type="compositionally biased region" description="Polar residues" evidence="2">
    <location>
        <begin position="313"/>
        <end position="328"/>
    </location>
</feature>
<keyword evidence="3" id="KW-0378">Hydrolase</keyword>
<reference evidence="3 4" key="1">
    <citation type="journal article" date="2018" name="Nat. Genet.">
        <title>The Rosa genome provides new insights in the design of modern roses.</title>
        <authorList>
            <person name="Bendahmane M."/>
        </authorList>
    </citation>
    <scope>NUCLEOTIDE SEQUENCE [LARGE SCALE GENOMIC DNA]</scope>
    <source>
        <strain evidence="4">cv. Old Blush</strain>
    </source>
</reference>
<evidence type="ECO:0000256" key="1">
    <source>
        <dbReference type="ARBA" id="ARBA00005536"/>
    </source>
</evidence>
<proteinExistence type="inferred from homology"/>
<keyword evidence="4" id="KW-1185">Reference proteome</keyword>